<dbReference type="GO" id="GO:0009368">
    <property type="term" value="C:endopeptidase Clp complex"/>
    <property type="evidence" value="ECO:0007669"/>
    <property type="project" value="TreeGrafter"/>
</dbReference>
<keyword evidence="2" id="KW-0378">Hydrolase</keyword>
<dbReference type="Pfam" id="PF00574">
    <property type="entry name" value="CLP_protease"/>
    <property type="match status" value="1"/>
</dbReference>
<sequence>MSHEELDHGDIVVNKFTEESVEKFRKRVYRLSADPSMPIVIYIDSYGGNVDALNSMLSIMKSVNNVFVTVCQGKAMSAGAALLAAGDIRFSDADSRIMIHEASGGVVGSVDDVKTDAKEFDRLNLQLMTMIANKCGKTYDQLKTLIRDNEGRDLYLTAEQAKSIGLIDFIGLPQVKPMITYSVECLPPKKKVIFEKDEPKIPIKKKSKTDLKKKKIKK</sequence>
<keyword evidence="2" id="KW-0645">Protease</keyword>
<dbReference type="GO" id="GO:0004176">
    <property type="term" value="F:ATP-dependent peptidase activity"/>
    <property type="evidence" value="ECO:0007669"/>
    <property type="project" value="InterPro"/>
</dbReference>
<dbReference type="InterPro" id="IPR023562">
    <property type="entry name" value="ClpP/TepA"/>
</dbReference>
<dbReference type="GO" id="GO:0004252">
    <property type="term" value="F:serine-type endopeptidase activity"/>
    <property type="evidence" value="ECO:0007669"/>
    <property type="project" value="InterPro"/>
</dbReference>
<organism evidence="2">
    <name type="scientific">uncultured Caudovirales phage</name>
    <dbReference type="NCBI Taxonomy" id="2100421"/>
    <lineage>
        <taxon>Viruses</taxon>
        <taxon>Duplodnaviria</taxon>
        <taxon>Heunggongvirae</taxon>
        <taxon>Uroviricota</taxon>
        <taxon>Caudoviricetes</taxon>
        <taxon>Peduoviridae</taxon>
        <taxon>Maltschvirus</taxon>
        <taxon>Maltschvirus maltsch</taxon>
    </lineage>
</organism>
<dbReference type="GO" id="GO:0051117">
    <property type="term" value="F:ATPase binding"/>
    <property type="evidence" value="ECO:0007669"/>
    <property type="project" value="TreeGrafter"/>
</dbReference>
<gene>
    <name evidence="2" type="ORF">UFOVP53_131</name>
</gene>
<accession>A0A6J5KU07</accession>
<dbReference type="PANTHER" id="PTHR10381:SF11">
    <property type="entry name" value="ATP-DEPENDENT CLP PROTEASE PROTEOLYTIC SUBUNIT, MITOCHONDRIAL"/>
    <property type="match status" value="1"/>
</dbReference>
<dbReference type="Gene3D" id="3.90.226.10">
    <property type="entry name" value="2-enoyl-CoA Hydratase, Chain A, domain 1"/>
    <property type="match status" value="1"/>
</dbReference>
<dbReference type="PANTHER" id="PTHR10381">
    <property type="entry name" value="ATP-DEPENDENT CLP PROTEASE PROTEOLYTIC SUBUNIT"/>
    <property type="match status" value="1"/>
</dbReference>
<dbReference type="EMBL" id="LR796189">
    <property type="protein sequence ID" value="CAB4125411.1"/>
    <property type="molecule type" value="Genomic_DNA"/>
</dbReference>
<proteinExistence type="inferred from homology"/>
<comment type="similarity">
    <text evidence="1">Belongs to the peptidase S14 family.</text>
</comment>
<protein>
    <submittedName>
        <fullName evidence="2">ClpP Protease subunit of ATP-dependent Clp proteases</fullName>
    </submittedName>
</protein>
<dbReference type="SUPFAM" id="SSF52096">
    <property type="entry name" value="ClpP/crotonase"/>
    <property type="match status" value="1"/>
</dbReference>
<dbReference type="GO" id="GO:0006515">
    <property type="term" value="P:protein quality control for misfolded or incompletely synthesized proteins"/>
    <property type="evidence" value="ECO:0007669"/>
    <property type="project" value="TreeGrafter"/>
</dbReference>
<dbReference type="InterPro" id="IPR029045">
    <property type="entry name" value="ClpP/crotonase-like_dom_sf"/>
</dbReference>
<dbReference type="InterPro" id="IPR001907">
    <property type="entry name" value="ClpP"/>
</dbReference>
<evidence type="ECO:0000313" key="2">
    <source>
        <dbReference type="EMBL" id="CAB4125411.1"/>
    </source>
</evidence>
<name>A0A6J5KU07_9CAUD</name>
<dbReference type="PRINTS" id="PR00127">
    <property type="entry name" value="CLPPROTEASEP"/>
</dbReference>
<evidence type="ECO:0000256" key="1">
    <source>
        <dbReference type="ARBA" id="ARBA00007039"/>
    </source>
</evidence>
<reference evidence="2" key="1">
    <citation type="submission" date="2020-04" db="EMBL/GenBank/DDBJ databases">
        <authorList>
            <person name="Chiriac C."/>
            <person name="Salcher M."/>
            <person name="Ghai R."/>
            <person name="Kavagutti S V."/>
        </authorList>
    </citation>
    <scope>NUCLEOTIDE SEQUENCE</scope>
</reference>